<protein>
    <submittedName>
        <fullName evidence="2">Uncharacterized protein</fullName>
    </submittedName>
</protein>
<evidence type="ECO:0000313" key="2">
    <source>
        <dbReference type="EMBL" id="KAG7440258.1"/>
    </source>
</evidence>
<dbReference type="GeneID" id="66103995"/>
<feature type="compositionally biased region" description="Basic and acidic residues" evidence="1">
    <location>
        <begin position="1"/>
        <end position="13"/>
    </location>
</feature>
<proteinExistence type="predicted"/>
<name>A0A9P7VGR0_9AGAR</name>
<dbReference type="OrthoDB" id="2858865at2759"/>
<feature type="region of interest" description="Disordered" evidence="1">
    <location>
        <begin position="1"/>
        <end position="32"/>
    </location>
</feature>
<comment type="caution">
    <text evidence="2">The sequence shown here is derived from an EMBL/GenBank/DDBJ whole genome shotgun (WGS) entry which is preliminary data.</text>
</comment>
<evidence type="ECO:0000256" key="1">
    <source>
        <dbReference type="SAM" id="MobiDB-lite"/>
    </source>
</evidence>
<sequence>MQRGNEHGGDGKGRKLASGFQTRLEPLPPPPTYTVYTQPFPFFKLEAMCEYSDTIPPPGELIDPLFLEIFLELEYLKRRLVVVTTSSELAITLESIKDAIARCKDYQLKESLIRELVAEIVDLKVTVRNRSGEDCDEYRMLVLQEKRVAHW</sequence>
<dbReference type="EMBL" id="MU250574">
    <property type="protein sequence ID" value="KAG7440258.1"/>
    <property type="molecule type" value="Genomic_DNA"/>
</dbReference>
<dbReference type="RefSeq" id="XP_043033758.1">
    <property type="nucleotide sequence ID" value="XM_043181699.1"/>
</dbReference>
<keyword evidence="3" id="KW-1185">Reference proteome</keyword>
<evidence type="ECO:0000313" key="3">
    <source>
        <dbReference type="Proteomes" id="UP000812287"/>
    </source>
</evidence>
<organism evidence="2 3">
    <name type="scientific">Guyanagaster necrorhizus</name>
    <dbReference type="NCBI Taxonomy" id="856835"/>
    <lineage>
        <taxon>Eukaryota</taxon>
        <taxon>Fungi</taxon>
        <taxon>Dikarya</taxon>
        <taxon>Basidiomycota</taxon>
        <taxon>Agaricomycotina</taxon>
        <taxon>Agaricomycetes</taxon>
        <taxon>Agaricomycetidae</taxon>
        <taxon>Agaricales</taxon>
        <taxon>Marasmiineae</taxon>
        <taxon>Physalacriaceae</taxon>
        <taxon>Guyanagaster</taxon>
    </lineage>
</organism>
<reference evidence="2" key="1">
    <citation type="submission" date="2020-11" db="EMBL/GenBank/DDBJ databases">
        <title>Adaptations for nitrogen fixation in a non-lichenized fungal sporocarp promotes dispersal by wood-feeding termites.</title>
        <authorList>
            <consortium name="DOE Joint Genome Institute"/>
            <person name="Koch R.A."/>
            <person name="Yoon G."/>
            <person name="Arayal U."/>
            <person name="Lail K."/>
            <person name="Amirebrahimi M."/>
            <person name="Labutti K."/>
            <person name="Lipzen A."/>
            <person name="Riley R."/>
            <person name="Barry K."/>
            <person name="Henrissat B."/>
            <person name="Grigoriev I.V."/>
            <person name="Herr J.R."/>
            <person name="Aime M.C."/>
        </authorList>
    </citation>
    <scope>NUCLEOTIDE SEQUENCE</scope>
    <source>
        <strain evidence="2">MCA 3950</strain>
    </source>
</reference>
<dbReference type="AlphaFoldDB" id="A0A9P7VGR0"/>
<dbReference type="Proteomes" id="UP000812287">
    <property type="component" value="Unassembled WGS sequence"/>
</dbReference>
<accession>A0A9P7VGR0</accession>
<gene>
    <name evidence="2" type="ORF">BT62DRAFT_633540</name>
</gene>